<name>A0A3S5FGR9_9PLAT</name>
<protein>
    <submittedName>
        <fullName evidence="1">Uncharacterized protein</fullName>
    </submittedName>
</protein>
<sequence>MLRARARGLGELVAVCHVLLHRSSEEDSTLAVPQTRAVYAPAISTSFSWQNNFLFSDTSSFENITYY</sequence>
<dbReference type="EMBL" id="CAAALY010263000">
    <property type="protein sequence ID" value="VEL39921.1"/>
    <property type="molecule type" value="Genomic_DNA"/>
</dbReference>
<gene>
    <name evidence="1" type="ORF">PXEA_LOCUS33361</name>
</gene>
<dbReference type="AlphaFoldDB" id="A0A3S5FGR9"/>
<proteinExistence type="predicted"/>
<accession>A0A3S5FGR9</accession>
<reference evidence="1" key="1">
    <citation type="submission" date="2018-11" db="EMBL/GenBank/DDBJ databases">
        <authorList>
            <consortium name="Pathogen Informatics"/>
        </authorList>
    </citation>
    <scope>NUCLEOTIDE SEQUENCE</scope>
</reference>
<dbReference type="Proteomes" id="UP000784294">
    <property type="component" value="Unassembled WGS sequence"/>
</dbReference>
<organism evidence="1 2">
    <name type="scientific">Protopolystoma xenopodis</name>
    <dbReference type="NCBI Taxonomy" id="117903"/>
    <lineage>
        <taxon>Eukaryota</taxon>
        <taxon>Metazoa</taxon>
        <taxon>Spiralia</taxon>
        <taxon>Lophotrochozoa</taxon>
        <taxon>Platyhelminthes</taxon>
        <taxon>Monogenea</taxon>
        <taxon>Polyopisthocotylea</taxon>
        <taxon>Polystomatidea</taxon>
        <taxon>Polystomatidae</taxon>
        <taxon>Protopolystoma</taxon>
    </lineage>
</organism>
<keyword evidence="2" id="KW-1185">Reference proteome</keyword>
<comment type="caution">
    <text evidence="1">The sequence shown here is derived from an EMBL/GenBank/DDBJ whole genome shotgun (WGS) entry which is preliminary data.</text>
</comment>
<evidence type="ECO:0000313" key="2">
    <source>
        <dbReference type="Proteomes" id="UP000784294"/>
    </source>
</evidence>
<evidence type="ECO:0000313" key="1">
    <source>
        <dbReference type="EMBL" id="VEL39921.1"/>
    </source>
</evidence>